<accession>A0ABT9FC35</accession>
<gene>
    <name evidence="2" type="ORF">Q8W34_06835</name>
</gene>
<protein>
    <submittedName>
        <fullName evidence="2">Uncharacterized protein</fullName>
    </submittedName>
</protein>
<dbReference type="Proteomes" id="UP001177212">
    <property type="component" value="Unassembled WGS sequence"/>
</dbReference>
<evidence type="ECO:0000313" key="3">
    <source>
        <dbReference type="Proteomes" id="UP001177212"/>
    </source>
</evidence>
<sequence length="128" mass="14760">MQVPYLFMRLTKIVATSNHRNLQKEQQDKNGSGEQSRDLNDSLNKDLDDDVLLYVNELLSIHKPSVVLFKHEGLYYYKDVKTDAILGDFDLKSFEISLKRSNQKNSDFLEDITYGDQPSPGTFLNLDI</sequence>
<comment type="caution">
    <text evidence="2">The sequence shown here is derived from an EMBL/GenBank/DDBJ whole genome shotgun (WGS) entry which is preliminary data.</text>
</comment>
<feature type="region of interest" description="Disordered" evidence="1">
    <location>
        <begin position="19"/>
        <end position="43"/>
    </location>
</feature>
<evidence type="ECO:0000313" key="2">
    <source>
        <dbReference type="EMBL" id="MDP2564343.1"/>
    </source>
</evidence>
<organism evidence="2 3">
    <name type="scientific">Pseudoalteromonas marina</name>
    <dbReference type="NCBI Taxonomy" id="267375"/>
    <lineage>
        <taxon>Bacteria</taxon>
        <taxon>Pseudomonadati</taxon>
        <taxon>Pseudomonadota</taxon>
        <taxon>Gammaproteobacteria</taxon>
        <taxon>Alteromonadales</taxon>
        <taxon>Pseudoalteromonadaceae</taxon>
        <taxon>Pseudoalteromonas</taxon>
    </lineage>
</organism>
<name>A0ABT9FC35_9GAMM</name>
<evidence type="ECO:0000256" key="1">
    <source>
        <dbReference type="SAM" id="MobiDB-lite"/>
    </source>
</evidence>
<dbReference type="EMBL" id="JAUYVT010000004">
    <property type="protein sequence ID" value="MDP2564343.1"/>
    <property type="molecule type" value="Genomic_DNA"/>
</dbReference>
<reference evidence="2" key="1">
    <citation type="submission" date="2023-07" db="EMBL/GenBank/DDBJ databases">
        <title>Genome content predicts the carbon catabolic preferences of heterotrophic bacteria.</title>
        <authorList>
            <person name="Gralka M."/>
        </authorList>
    </citation>
    <scope>NUCLEOTIDE SEQUENCE</scope>
    <source>
        <strain evidence="2">4G09</strain>
    </source>
</reference>
<dbReference type="RefSeq" id="WP_305471624.1">
    <property type="nucleotide sequence ID" value="NZ_JAUYVT010000004.1"/>
</dbReference>
<proteinExistence type="predicted"/>
<keyword evidence="3" id="KW-1185">Reference proteome</keyword>